<organism evidence="1 2">
    <name type="scientific">Desulfovibrio fairfieldensis</name>
    <dbReference type="NCBI Taxonomy" id="44742"/>
    <lineage>
        <taxon>Bacteria</taxon>
        <taxon>Pseudomonadati</taxon>
        <taxon>Thermodesulfobacteriota</taxon>
        <taxon>Desulfovibrionia</taxon>
        <taxon>Desulfovibrionales</taxon>
        <taxon>Desulfovibrionaceae</taxon>
        <taxon>Desulfovibrio</taxon>
    </lineage>
</organism>
<dbReference type="InterPro" id="IPR009363">
    <property type="entry name" value="Phage_Mu_Gp16"/>
</dbReference>
<dbReference type="Proteomes" id="UP000069241">
    <property type="component" value="Chromosome"/>
</dbReference>
<sequence length="134" mass="14413">MNDAFRKGLIASVKIAQKDMALDDATYRDLLRSVTGRDSAAKCTVPQLKAMLAEFRGKGWTPRPRHPKGVPAELRPLHSKIAALCAALGRPDTYADAVIRRQSKGCAQLGTADRAQLTACVAALVRQQGRETGG</sequence>
<keyword evidence="2" id="KW-1185">Reference proteome</keyword>
<reference evidence="2" key="1">
    <citation type="submission" date="2016-02" db="EMBL/GenBank/DDBJ databases">
        <authorList>
            <person name="Holder M.E."/>
            <person name="Ajami N.J."/>
            <person name="Petrosino J.F."/>
        </authorList>
    </citation>
    <scope>NUCLEOTIDE SEQUENCE [LARGE SCALE GENOMIC DNA]</scope>
    <source>
        <strain evidence="2">CCUG 45958</strain>
    </source>
</reference>
<gene>
    <name evidence="1" type="ORF">AXF13_09175</name>
</gene>
<dbReference type="AlphaFoldDB" id="A0A0X8JK68"/>
<proteinExistence type="predicted"/>
<name>A0A0X8JK68_9BACT</name>
<dbReference type="RefSeq" id="WP_062252781.1">
    <property type="nucleotide sequence ID" value="NZ_CP014229.1"/>
</dbReference>
<dbReference type="Pfam" id="PF06252">
    <property type="entry name" value="GemA"/>
    <property type="match status" value="1"/>
</dbReference>
<accession>A0A0X8JK68</accession>
<evidence type="ECO:0008006" key="3">
    <source>
        <dbReference type="Google" id="ProtNLM"/>
    </source>
</evidence>
<evidence type="ECO:0000313" key="2">
    <source>
        <dbReference type="Proteomes" id="UP000069241"/>
    </source>
</evidence>
<protein>
    <recommendedName>
        <fullName evidence="3">GemA protein</fullName>
    </recommendedName>
</protein>
<dbReference type="STRING" id="44742.AXF13_09175"/>
<evidence type="ECO:0000313" key="1">
    <source>
        <dbReference type="EMBL" id="AMD90278.1"/>
    </source>
</evidence>
<dbReference type="KEGG" id="dfi:AXF13_09175"/>
<dbReference type="EMBL" id="CP014229">
    <property type="protein sequence ID" value="AMD90278.1"/>
    <property type="molecule type" value="Genomic_DNA"/>
</dbReference>